<dbReference type="GO" id="GO:0042147">
    <property type="term" value="P:retrograde transport, endosome to Golgi"/>
    <property type="evidence" value="ECO:0007669"/>
    <property type="project" value="TreeGrafter"/>
</dbReference>
<gene>
    <name evidence="1" type="ORF">ASIM_LOCUS3146</name>
</gene>
<evidence type="ECO:0000313" key="2">
    <source>
        <dbReference type="Proteomes" id="UP000267096"/>
    </source>
</evidence>
<keyword evidence="2" id="KW-1185">Reference proteome</keyword>
<dbReference type="PANTHER" id="PTHR21663:SF0">
    <property type="entry name" value="HEAT REPEAT-CONTAINING PROTEIN 5B"/>
    <property type="match status" value="1"/>
</dbReference>
<name>A0A0M3J6W5_ANISI</name>
<dbReference type="GO" id="GO:0008104">
    <property type="term" value="P:intracellular protein localization"/>
    <property type="evidence" value="ECO:0007669"/>
    <property type="project" value="TreeGrafter"/>
</dbReference>
<dbReference type="OrthoDB" id="5860734at2759"/>
<accession>A0A0M3J6W5</accession>
<dbReference type="GO" id="GO:0030139">
    <property type="term" value="C:endocytic vesicle"/>
    <property type="evidence" value="ECO:0007669"/>
    <property type="project" value="TreeGrafter"/>
</dbReference>
<organism evidence="3">
    <name type="scientific">Anisakis simplex</name>
    <name type="common">Herring worm</name>
    <dbReference type="NCBI Taxonomy" id="6269"/>
    <lineage>
        <taxon>Eukaryota</taxon>
        <taxon>Metazoa</taxon>
        <taxon>Ecdysozoa</taxon>
        <taxon>Nematoda</taxon>
        <taxon>Chromadorea</taxon>
        <taxon>Rhabditida</taxon>
        <taxon>Spirurina</taxon>
        <taxon>Ascaridomorpha</taxon>
        <taxon>Ascaridoidea</taxon>
        <taxon>Anisakidae</taxon>
        <taxon>Anisakis</taxon>
        <taxon>Anisakis simplex complex</taxon>
    </lineage>
</organism>
<dbReference type="Proteomes" id="UP000267096">
    <property type="component" value="Unassembled WGS sequence"/>
</dbReference>
<dbReference type="EMBL" id="UYRR01004667">
    <property type="protein sequence ID" value="VDK21206.1"/>
    <property type="molecule type" value="Genomic_DNA"/>
</dbReference>
<dbReference type="InterPro" id="IPR040108">
    <property type="entry name" value="Laa1/Sip1/HEATR5"/>
</dbReference>
<evidence type="ECO:0000313" key="1">
    <source>
        <dbReference type="EMBL" id="VDK21206.1"/>
    </source>
</evidence>
<dbReference type="GO" id="GO:0005794">
    <property type="term" value="C:Golgi apparatus"/>
    <property type="evidence" value="ECO:0007669"/>
    <property type="project" value="TreeGrafter"/>
</dbReference>
<dbReference type="GO" id="GO:0005829">
    <property type="term" value="C:cytosol"/>
    <property type="evidence" value="ECO:0007669"/>
    <property type="project" value="GOC"/>
</dbReference>
<dbReference type="GO" id="GO:0006897">
    <property type="term" value="P:endocytosis"/>
    <property type="evidence" value="ECO:0007669"/>
    <property type="project" value="TreeGrafter"/>
</dbReference>
<dbReference type="AlphaFoldDB" id="A0A0M3J6W5"/>
<sequence length="185" mass="21027">MCPFKENIRECLEIDDDEQPYHSTECLLSLVTPELGSLVEHWLAALRDSALLSLPSEFASQLPPNGGAYYAPESADSCKEYYRSSWPPILLAAATWLRQSNFELPTNSHETDTKNAMNSSKETHFYVMLGICVEALCSNRSYSEGDQTVQLCLRSLKSLLDCDWARTQLMRNIRLPIELLNVLYR</sequence>
<reference evidence="1 2" key="2">
    <citation type="submission" date="2018-11" db="EMBL/GenBank/DDBJ databases">
        <authorList>
            <consortium name="Pathogen Informatics"/>
        </authorList>
    </citation>
    <scope>NUCLEOTIDE SEQUENCE [LARGE SCALE GENOMIC DNA]</scope>
</reference>
<dbReference type="PANTHER" id="PTHR21663">
    <property type="entry name" value="HYPOTHETICAL HEAT DOMAIN-CONTAINING"/>
    <property type="match status" value="1"/>
</dbReference>
<dbReference type="WBParaSite" id="ASIM_0000330601-mRNA-1">
    <property type="protein sequence ID" value="ASIM_0000330601-mRNA-1"/>
    <property type="gene ID" value="ASIM_0000330601"/>
</dbReference>
<evidence type="ECO:0000313" key="3">
    <source>
        <dbReference type="WBParaSite" id="ASIM_0000330601-mRNA-1"/>
    </source>
</evidence>
<reference evidence="3" key="1">
    <citation type="submission" date="2017-02" db="UniProtKB">
        <authorList>
            <consortium name="WormBaseParasite"/>
        </authorList>
    </citation>
    <scope>IDENTIFICATION</scope>
</reference>
<protein>
    <submittedName>
        <fullName evidence="3">Fungal_trans domain-containing protein</fullName>
    </submittedName>
</protein>
<dbReference type="Pfam" id="PF25468">
    <property type="entry name" value="HEAT_HEATR5A"/>
    <property type="match status" value="1"/>
</dbReference>
<proteinExistence type="predicted"/>
<dbReference type="GO" id="GO:0016020">
    <property type="term" value="C:membrane"/>
    <property type="evidence" value="ECO:0007669"/>
    <property type="project" value="TreeGrafter"/>
</dbReference>